<dbReference type="Pfam" id="PF00583">
    <property type="entry name" value="Acetyltransf_1"/>
    <property type="match status" value="1"/>
</dbReference>
<evidence type="ECO:0000259" key="5">
    <source>
        <dbReference type="PROSITE" id="PS51186"/>
    </source>
</evidence>
<keyword evidence="4" id="KW-0808">Transferase</keyword>
<evidence type="ECO:0000256" key="1">
    <source>
        <dbReference type="ARBA" id="ARBA00004832"/>
    </source>
</evidence>
<comment type="caution">
    <text evidence="6">The sequence shown here is derived from an EMBL/GenBank/DDBJ whole genome shotgun (WGS) entry which is preliminary data.</text>
</comment>
<comment type="similarity">
    <text evidence="2 4">Belongs to the acetyltransferase family. GNA1 subfamily.</text>
</comment>
<keyword evidence="4" id="KW-0012">Acyltransferase</keyword>
<dbReference type="Gene3D" id="3.40.630.30">
    <property type="match status" value="1"/>
</dbReference>
<dbReference type="GO" id="GO:0006048">
    <property type="term" value="P:UDP-N-acetylglucosamine biosynthetic process"/>
    <property type="evidence" value="ECO:0007669"/>
    <property type="project" value="UniProtKB-UniRule"/>
</dbReference>
<proteinExistence type="inferred from homology"/>
<comment type="pathway">
    <text evidence="1 4">Nucleotide-sugar biosynthesis; UDP-N-acetyl-alpha-D-glucosamine biosynthesis; N-acetyl-alpha-D-glucosamine 1-phosphate from alpha-D-glucosamine 6-phosphate (route I): step 1/2.</text>
</comment>
<evidence type="ECO:0000256" key="2">
    <source>
        <dbReference type="ARBA" id="ARBA00006048"/>
    </source>
</evidence>
<dbReference type="PANTHER" id="PTHR13355">
    <property type="entry name" value="GLUCOSAMINE 6-PHOSPHATE N-ACETYLTRANSFERASE"/>
    <property type="match status" value="1"/>
</dbReference>
<feature type="domain" description="N-acetyltransferase" evidence="5">
    <location>
        <begin position="48"/>
        <end position="197"/>
    </location>
</feature>
<comment type="catalytic activity">
    <reaction evidence="3 4">
        <text>D-glucosamine 6-phosphate + acetyl-CoA = N-acetyl-D-glucosamine 6-phosphate + CoA + H(+)</text>
        <dbReference type="Rhea" id="RHEA:10292"/>
        <dbReference type="ChEBI" id="CHEBI:15378"/>
        <dbReference type="ChEBI" id="CHEBI:57287"/>
        <dbReference type="ChEBI" id="CHEBI:57288"/>
        <dbReference type="ChEBI" id="CHEBI:57513"/>
        <dbReference type="ChEBI" id="CHEBI:58725"/>
        <dbReference type="EC" id="2.3.1.4"/>
    </reaction>
</comment>
<dbReference type="PANTHER" id="PTHR13355:SF11">
    <property type="entry name" value="GLUCOSAMINE 6-PHOSPHATE N-ACETYLTRANSFERASE"/>
    <property type="match status" value="1"/>
</dbReference>
<dbReference type="InterPro" id="IPR000182">
    <property type="entry name" value="GNAT_dom"/>
</dbReference>
<evidence type="ECO:0000256" key="4">
    <source>
        <dbReference type="RuleBase" id="RU365086"/>
    </source>
</evidence>
<sequence length="197" mass="22266">MSVSHNNIVCQRGDDPIYDPSFLDKVDFTKHKASFNPPITPSNICKDVVMRPLCLGDYDRGYMELLDEHVPGPKISKQQFTERFIKMKSAGDIHFVTVIEDVNTNKTVATATLVNELKFLFGGTARGRIEDVVVSKPYRGRQFAKILVETLTLLAAELGCYEASLETDEDKVPLYSKFGYTVSSSDFYMTQRFINFV</sequence>
<dbReference type="CDD" id="cd04301">
    <property type="entry name" value="NAT_SF"/>
    <property type="match status" value="1"/>
</dbReference>
<reference evidence="6 7" key="1">
    <citation type="submission" date="2024-01" db="EMBL/GenBank/DDBJ databases">
        <title>The genome of the rayed Mediterranean limpet Patella caerulea (Linnaeus, 1758).</title>
        <authorList>
            <person name="Anh-Thu Weber A."/>
            <person name="Halstead-Nussloch G."/>
        </authorList>
    </citation>
    <scope>NUCLEOTIDE SEQUENCE [LARGE SCALE GENOMIC DNA]</scope>
    <source>
        <strain evidence="6">AATW-2023a</strain>
        <tissue evidence="6">Whole specimen</tissue>
    </source>
</reference>
<dbReference type="InterPro" id="IPR016181">
    <property type="entry name" value="Acyl_CoA_acyltransferase"/>
</dbReference>
<dbReference type="Proteomes" id="UP001347796">
    <property type="component" value="Unassembled WGS sequence"/>
</dbReference>
<accession>A0AAN8JTG6</accession>
<evidence type="ECO:0000313" key="7">
    <source>
        <dbReference type="Proteomes" id="UP001347796"/>
    </source>
</evidence>
<dbReference type="AlphaFoldDB" id="A0AAN8JTG6"/>
<gene>
    <name evidence="6" type="ORF">SNE40_010081</name>
</gene>
<dbReference type="InterPro" id="IPR039143">
    <property type="entry name" value="GNPNAT1-like"/>
</dbReference>
<organism evidence="6 7">
    <name type="scientific">Patella caerulea</name>
    <name type="common">Rayed Mediterranean limpet</name>
    <dbReference type="NCBI Taxonomy" id="87958"/>
    <lineage>
        <taxon>Eukaryota</taxon>
        <taxon>Metazoa</taxon>
        <taxon>Spiralia</taxon>
        <taxon>Lophotrochozoa</taxon>
        <taxon>Mollusca</taxon>
        <taxon>Gastropoda</taxon>
        <taxon>Patellogastropoda</taxon>
        <taxon>Patelloidea</taxon>
        <taxon>Patellidae</taxon>
        <taxon>Patella</taxon>
    </lineage>
</organism>
<dbReference type="GO" id="GO:0004343">
    <property type="term" value="F:glucosamine 6-phosphate N-acetyltransferase activity"/>
    <property type="evidence" value="ECO:0007669"/>
    <property type="project" value="UniProtKB-UniRule"/>
</dbReference>
<dbReference type="SUPFAM" id="SSF55729">
    <property type="entry name" value="Acyl-CoA N-acyltransferases (Nat)"/>
    <property type="match status" value="1"/>
</dbReference>
<evidence type="ECO:0000256" key="3">
    <source>
        <dbReference type="ARBA" id="ARBA00048964"/>
    </source>
</evidence>
<name>A0AAN8JTG6_PATCE</name>
<dbReference type="EC" id="2.3.1.4" evidence="4"/>
<keyword evidence="7" id="KW-1185">Reference proteome</keyword>
<dbReference type="EMBL" id="JAZGQO010000007">
    <property type="protein sequence ID" value="KAK6182376.1"/>
    <property type="molecule type" value="Genomic_DNA"/>
</dbReference>
<evidence type="ECO:0000313" key="6">
    <source>
        <dbReference type="EMBL" id="KAK6182376.1"/>
    </source>
</evidence>
<protein>
    <recommendedName>
        <fullName evidence="4">Glucosamine 6-phosphate N-acetyltransferase</fullName>
        <ecNumber evidence="4">2.3.1.4</ecNumber>
    </recommendedName>
</protein>
<dbReference type="PROSITE" id="PS51186">
    <property type="entry name" value="GNAT"/>
    <property type="match status" value="1"/>
</dbReference>